<dbReference type="AlphaFoldDB" id="A0A6G1PQJ6"/>
<keyword evidence="3" id="KW-1185">Reference proteome</keyword>
<evidence type="ECO:0000256" key="1">
    <source>
        <dbReference type="SAM" id="MobiDB-lite"/>
    </source>
</evidence>
<feature type="region of interest" description="Disordered" evidence="1">
    <location>
        <begin position="186"/>
        <end position="236"/>
    </location>
</feature>
<proteinExistence type="predicted"/>
<evidence type="ECO:0000313" key="3">
    <source>
        <dbReference type="Proteomes" id="UP000503349"/>
    </source>
</evidence>
<evidence type="ECO:0000313" key="2">
    <source>
        <dbReference type="EMBL" id="KAF3692266.1"/>
    </source>
</evidence>
<organism evidence="2 3">
    <name type="scientific">Channa argus</name>
    <name type="common">Northern snakehead</name>
    <name type="synonym">Ophicephalus argus</name>
    <dbReference type="NCBI Taxonomy" id="215402"/>
    <lineage>
        <taxon>Eukaryota</taxon>
        <taxon>Metazoa</taxon>
        <taxon>Chordata</taxon>
        <taxon>Craniata</taxon>
        <taxon>Vertebrata</taxon>
        <taxon>Euteleostomi</taxon>
        <taxon>Actinopterygii</taxon>
        <taxon>Neopterygii</taxon>
        <taxon>Teleostei</taxon>
        <taxon>Neoteleostei</taxon>
        <taxon>Acanthomorphata</taxon>
        <taxon>Anabantaria</taxon>
        <taxon>Anabantiformes</taxon>
        <taxon>Channoidei</taxon>
        <taxon>Channidae</taxon>
        <taxon>Channa</taxon>
    </lineage>
</organism>
<accession>A0A6G1PQJ6</accession>
<gene>
    <name evidence="2" type="ORF">EXN66_Car007942</name>
</gene>
<name>A0A6G1PQJ6_CHAAH</name>
<sequence>MTSNPSASALSAVLRCRGNIWTRNTPTQRPANAGYSLGLAGGALRDSPDERTRPRQTSAWEAFVKAERVAVTRKLSVACRSPRVPANILTGDAHSASHAVQNALARRLIRGRSKGPKIIFTYETHPAHVCKRLFAQEISIHPTGVVFKVSIRLMENAGHLVKTLKSTCLTLTVLVSGMMLLWTSSSSSSPDGASHHEENIKRRVHQANRQTHSPTDLPSSKGNFGCGQKITEDRPD</sequence>
<feature type="compositionally biased region" description="Polar residues" evidence="1">
    <location>
        <begin position="207"/>
        <end position="222"/>
    </location>
</feature>
<dbReference type="Proteomes" id="UP000503349">
    <property type="component" value="Chromosome 7"/>
</dbReference>
<protein>
    <submittedName>
        <fullName evidence="2">Uncharacterized protein</fullName>
    </submittedName>
</protein>
<reference evidence="2 3" key="1">
    <citation type="submission" date="2019-02" db="EMBL/GenBank/DDBJ databases">
        <title>Opniocepnalus argus genome.</title>
        <authorList>
            <person name="Zhou C."/>
            <person name="Xiao S."/>
        </authorList>
    </citation>
    <scope>NUCLEOTIDE SEQUENCE [LARGE SCALE GENOMIC DNA]</scope>
    <source>
        <strain evidence="2">OARG1902GOOAL</strain>
        <tissue evidence="2">Muscle</tissue>
    </source>
</reference>
<reference evidence="3" key="2">
    <citation type="submission" date="2019-02" db="EMBL/GenBank/DDBJ databases">
        <title>Opniocepnalus argus Var Kimnra genome.</title>
        <authorList>
            <person name="Zhou C."/>
            <person name="Xiao S."/>
        </authorList>
    </citation>
    <scope>NUCLEOTIDE SEQUENCE [LARGE SCALE GENOMIC DNA]</scope>
</reference>
<dbReference type="EMBL" id="CM015718">
    <property type="protein sequence ID" value="KAF3692266.1"/>
    <property type="molecule type" value="Genomic_DNA"/>
</dbReference>